<dbReference type="Proteomes" id="UP001372338">
    <property type="component" value="Unassembled WGS sequence"/>
</dbReference>
<keyword evidence="2" id="KW-1185">Reference proteome</keyword>
<sequence length="90" mass="10003">MAKHQWDDDGLICTNGCDNNANGDGVKALFASSYTLREHLVYEYLGSMASVALVFEDTNGLTRSLSHCPHTLFFLCISNLNSIQFNSNQR</sequence>
<evidence type="ECO:0000313" key="2">
    <source>
        <dbReference type="Proteomes" id="UP001372338"/>
    </source>
</evidence>
<dbReference type="AlphaFoldDB" id="A0AAN9HW66"/>
<reference evidence="1 2" key="1">
    <citation type="submission" date="2024-01" db="EMBL/GenBank/DDBJ databases">
        <title>The genomes of 5 underutilized Papilionoideae crops provide insights into root nodulation and disease resistanc.</title>
        <authorList>
            <person name="Yuan L."/>
        </authorList>
    </citation>
    <scope>NUCLEOTIDE SEQUENCE [LARGE SCALE GENOMIC DNA]</scope>
    <source>
        <strain evidence="1">ZHUSHIDOU_FW_LH</strain>
        <tissue evidence="1">Leaf</tissue>
    </source>
</reference>
<dbReference type="EMBL" id="JAYWIO010000008">
    <property type="protein sequence ID" value="KAK7247428.1"/>
    <property type="molecule type" value="Genomic_DNA"/>
</dbReference>
<accession>A0AAN9HW66</accession>
<comment type="caution">
    <text evidence="1">The sequence shown here is derived from an EMBL/GenBank/DDBJ whole genome shotgun (WGS) entry which is preliminary data.</text>
</comment>
<proteinExistence type="predicted"/>
<protein>
    <submittedName>
        <fullName evidence="1">Uncharacterized protein</fullName>
    </submittedName>
</protein>
<organism evidence="1 2">
    <name type="scientific">Crotalaria pallida</name>
    <name type="common">Smooth rattlebox</name>
    <name type="synonym">Crotalaria striata</name>
    <dbReference type="NCBI Taxonomy" id="3830"/>
    <lineage>
        <taxon>Eukaryota</taxon>
        <taxon>Viridiplantae</taxon>
        <taxon>Streptophyta</taxon>
        <taxon>Embryophyta</taxon>
        <taxon>Tracheophyta</taxon>
        <taxon>Spermatophyta</taxon>
        <taxon>Magnoliopsida</taxon>
        <taxon>eudicotyledons</taxon>
        <taxon>Gunneridae</taxon>
        <taxon>Pentapetalae</taxon>
        <taxon>rosids</taxon>
        <taxon>fabids</taxon>
        <taxon>Fabales</taxon>
        <taxon>Fabaceae</taxon>
        <taxon>Papilionoideae</taxon>
        <taxon>50 kb inversion clade</taxon>
        <taxon>genistoids sensu lato</taxon>
        <taxon>core genistoids</taxon>
        <taxon>Crotalarieae</taxon>
        <taxon>Crotalaria</taxon>
    </lineage>
</organism>
<name>A0AAN9HW66_CROPI</name>
<gene>
    <name evidence="1" type="ORF">RIF29_42311</name>
</gene>
<evidence type="ECO:0000313" key="1">
    <source>
        <dbReference type="EMBL" id="KAK7247428.1"/>
    </source>
</evidence>